<evidence type="ECO:0000313" key="1">
    <source>
        <dbReference type="EMBL" id="EAU46876.1"/>
    </source>
</evidence>
<dbReference type="Proteomes" id="UP000006230">
    <property type="component" value="Unassembled WGS sequence"/>
</dbReference>
<sequence length="78" mass="8748">MTTDFLALARDRRIEALTARSLLLCSRHRRPSPRVFARWLRRLVFRGTARALIAPRSPDLSLALSGAAGRAMSGRRFG</sequence>
<dbReference type="EMBL" id="AATQ01000011">
    <property type="protein sequence ID" value="EAU46876.1"/>
    <property type="molecule type" value="Genomic_DNA"/>
</dbReference>
<dbReference type="HOGENOM" id="CLU_2618875_0_0_5"/>
<protein>
    <submittedName>
        <fullName evidence="1">Uncharacterized protein</fullName>
    </submittedName>
</protein>
<dbReference type="STRING" id="314265.R2601_13679"/>
<comment type="caution">
    <text evidence="1">The sequence shown here is derived from an EMBL/GenBank/DDBJ whole genome shotgun (WGS) entry which is preliminary data.</text>
</comment>
<gene>
    <name evidence="1" type="ORF">R2601_13679</name>
</gene>
<dbReference type="OrthoDB" id="7877031at2"/>
<dbReference type="AlphaFoldDB" id="Q0FRH8"/>
<proteinExistence type="predicted"/>
<dbReference type="GeneID" id="92503824"/>
<accession>Q0FRH8</accession>
<evidence type="ECO:0000313" key="2">
    <source>
        <dbReference type="Proteomes" id="UP000006230"/>
    </source>
</evidence>
<dbReference type="RefSeq" id="WP_007795049.1">
    <property type="nucleotide sequence ID" value="NZ_DS022276.1"/>
</dbReference>
<name>Q0FRH8_SALBH</name>
<reference evidence="1 2" key="1">
    <citation type="journal article" date="2010" name="J. Bacteriol.">
        <title>Genome sequences of Pelagibaca bermudensis HTCC2601T and Maritimibacter alkaliphilus HTCC2654T, the type strains of two marine Roseobacter genera.</title>
        <authorList>
            <person name="Thrash J.C."/>
            <person name="Cho J.C."/>
            <person name="Ferriera S."/>
            <person name="Johnson J."/>
            <person name="Vergin K.L."/>
            <person name="Giovannoni S.J."/>
        </authorList>
    </citation>
    <scope>NUCLEOTIDE SEQUENCE [LARGE SCALE GENOMIC DNA]</scope>
    <source>
        <strain evidence="2">DSM 26914 / JCM 13377 / KCTC 12554 / HTCC2601</strain>
    </source>
</reference>
<organism evidence="1 2">
    <name type="scientific">Salipiger bermudensis (strain DSM 26914 / JCM 13377 / KCTC 12554 / HTCC2601)</name>
    <name type="common">Pelagibaca bermudensis</name>
    <dbReference type="NCBI Taxonomy" id="314265"/>
    <lineage>
        <taxon>Bacteria</taxon>
        <taxon>Pseudomonadati</taxon>
        <taxon>Pseudomonadota</taxon>
        <taxon>Alphaproteobacteria</taxon>
        <taxon>Rhodobacterales</taxon>
        <taxon>Roseobacteraceae</taxon>
        <taxon>Salipiger</taxon>
    </lineage>
</organism>
<keyword evidence="2" id="KW-1185">Reference proteome</keyword>